<keyword evidence="2" id="KW-0472">Membrane</keyword>
<keyword evidence="2" id="KW-0812">Transmembrane</keyword>
<dbReference type="AlphaFoldDB" id="A0A0C1Y098"/>
<protein>
    <submittedName>
        <fullName evidence="3">Uncharacterized protein</fullName>
    </submittedName>
</protein>
<dbReference type="OrthoDB" id="8907664at2"/>
<evidence type="ECO:0000256" key="2">
    <source>
        <dbReference type="SAM" id="Phobius"/>
    </source>
</evidence>
<accession>A0A0C1Y098</accession>
<reference evidence="3 4" key="1">
    <citation type="submission" date="2014-12" db="EMBL/GenBank/DDBJ databases">
        <title>Denitrispirillum autotrophicum gen. nov., sp. nov., Denitrifying, Facultatively Autotrophic Bacteria Isolated from Rice Paddy Soil.</title>
        <authorList>
            <person name="Ishii S."/>
            <person name="Ashida N."/>
            <person name="Ohno H."/>
            <person name="Otsuka S."/>
            <person name="Yokota A."/>
            <person name="Senoo K."/>
        </authorList>
    </citation>
    <scope>NUCLEOTIDE SEQUENCE [LARGE SCALE GENOMIC DNA]</scope>
    <source>
        <strain evidence="3 4">TSA66</strain>
    </source>
</reference>
<feature type="transmembrane region" description="Helical" evidence="2">
    <location>
        <begin position="28"/>
        <end position="46"/>
    </location>
</feature>
<evidence type="ECO:0000313" key="4">
    <source>
        <dbReference type="Proteomes" id="UP000031572"/>
    </source>
</evidence>
<feature type="region of interest" description="Disordered" evidence="1">
    <location>
        <begin position="1"/>
        <end position="24"/>
    </location>
</feature>
<sequence length="227" mass="24604">MKTPRRSRQTPTDPDNDHRGRRGWRPSMGYFAIALGLTAVGLYLLMSSDEAGNAATAKAAQPSSRDKFVTWTPPALPSSIPAQNESPPIAEANAEANAERDADPTRDLSFYLARGEKPTMAEVIERLHQAGIHTGLGAFSPPGTRPPLVGLAVPEDFELPPGYVRHHQATDDGQPIEAILMYAPDYQFVDAANRPIAIPKDRVVPPEHAPPGLPIRRIVIPAPMDSQ</sequence>
<name>A0A0C1Y098_9BURK</name>
<proteinExistence type="predicted"/>
<evidence type="ECO:0000256" key="1">
    <source>
        <dbReference type="SAM" id="MobiDB-lite"/>
    </source>
</evidence>
<organism evidence="3 4">
    <name type="scientific">Noviherbaspirillum autotrophicum</name>
    <dbReference type="NCBI Taxonomy" id="709839"/>
    <lineage>
        <taxon>Bacteria</taxon>
        <taxon>Pseudomonadati</taxon>
        <taxon>Pseudomonadota</taxon>
        <taxon>Betaproteobacteria</taxon>
        <taxon>Burkholderiales</taxon>
        <taxon>Oxalobacteraceae</taxon>
        <taxon>Noviherbaspirillum</taxon>
    </lineage>
</organism>
<comment type="caution">
    <text evidence="3">The sequence shown here is derived from an EMBL/GenBank/DDBJ whole genome shotgun (WGS) entry which is preliminary data.</text>
</comment>
<feature type="region of interest" description="Disordered" evidence="1">
    <location>
        <begin position="52"/>
        <end position="87"/>
    </location>
</feature>
<keyword evidence="2" id="KW-1133">Transmembrane helix</keyword>
<gene>
    <name evidence="3" type="ORF">TSA66_05740</name>
</gene>
<dbReference type="Proteomes" id="UP000031572">
    <property type="component" value="Unassembled WGS sequence"/>
</dbReference>
<keyword evidence="4" id="KW-1185">Reference proteome</keyword>
<dbReference type="EMBL" id="JWJG01000028">
    <property type="protein sequence ID" value="KIF80433.1"/>
    <property type="molecule type" value="Genomic_DNA"/>
</dbReference>
<dbReference type="RefSeq" id="WP_040039340.1">
    <property type="nucleotide sequence ID" value="NZ_JWJG01000028.1"/>
</dbReference>
<evidence type="ECO:0000313" key="3">
    <source>
        <dbReference type="EMBL" id="KIF80433.1"/>
    </source>
</evidence>
<dbReference type="STRING" id="709839.TSA66_05740"/>